<dbReference type="Pfam" id="PF14750">
    <property type="entry name" value="INTS2"/>
    <property type="match status" value="1"/>
</dbReference>
<gene>
    <name evidence="3" type="ORF">DILT_LOCUS2063</name>
</gene>
<evidence type="ECO:0000256" key="2">
    <source>
        <dbReference type="SAM" id="Phobius"/>
    </source>
</evidence>
<keyword evidence="4" id="KW-1185">Reference proteome</keyword>
<feature type="compositionally biased region" description="Polar residues" evidence="1">
    <location>
        <begin position="57"/>
        <end position="83"/>
    </location>
</feature>
<feature type="region of interest" description="Disordered" evidence="1">
    <location>
        <begin position="1"/>
        <end position="83"/>
    </location>
</feature>
<dbReference type="GO" id="GO:0032039">
    <property type="term" value="C:integrator complex"/>
    <property type="evidence" value="ECO:0007669"/>
    <property type="project" value="InterPro"/>
</dbReference>
<keyword evidence="2" id="KW-1133">Transmembrane helix</keyword>
<organism evidence="3 4">
    <name type="scientific">Dibothriocephalus latus</name>
    <name type="common">Fish tapeworm</name>
    <name type="synonym">Diphyllobothrium latum</name>
    <dbReference type="NCBI Taxonomy" id="60516"/>
    <lineage>
        <taxon>Eukaryota</taxon>
        <taxon>Metazoa</taxon>
        <taxon>Spiralia</taxon>
        <taxon>Lophotrochozoa</taxon>
        <taxon>Platyhelminthes</taxon>
        <taxon>Cestoda</taxon>
        <taxon>Eucestoda</taxon>
        <taxon>Diphyllobothriidea</taxon>
        <taxon>Diphyllobothriidae</taxon>
        <taxon>Dibothriocephalus</taxon>
    </lineage>
</organism>
<keyword evidence="2" id="KW-0472">Membrane</keyword>
<proteinExistence type="predicted"/>
<protein>
    <submittedName>
        <fullName evidence="3">Uncharacterized protein</fullName>
    </submittedName>
</protein>
<dbReference type="InterPro" id="IPR029321">
    <property type="entry name" value="INTS2"/>
</dbReference>
<evidence type="ECO:0000256" key="1">
    <source>
        <dbReference type="SAM" id="MobiDB-lite"/>
    </source>
</evidence>
<dbReference type="Proteomes" id="UP000281553">
    <property type="component" value="Unassembled WGS sequence"/>
</dbReference>
<feature type="transmembrane region" description="Helical" evidence="2">
    <location>
        <begin position="144"/>
        <end position="166"/>
    </location>
</feature>
<accession>A0A3P6SLU3</accession>
<keyword evidence="2" id="KW-0812">Transmembrane</keyword>
<name>A0A3P6SLU3_DIBLA</name>
<dbReference type="EMBL" id="UYRU01020076">
    <property type="protein sequence ID" value="VDK54951.1"/>
    <property type="molecule type" value="Genomic_DNA"/>
</dbReference>
<evidence type="ECO:0000313" key="4">
    <source>
        <dbReference type="Proteomes" id="UP000281553"/>
    </source>
</evidence>
<reference evidence="3 4" key="1">
    <citation type="submission" date="2018-11" db="EMBL/GenBank/DDBJ databases">
        <authorList>
            <consortium name="Pathogen Informatics"/>
        </authorList>
    </citation>
    <scope>NUCLEOTIDE SEQUENCE [LARGE SCALE GENOMIC DNA]</scope>
</reference>
<sequence>MKRKKSSSSTPSTPTLGDSLPVKLSTAGLDCATPATVGMSQSPLPQLPQRSAPPPLNETSDPLRSSSLSRAGTPQHQQQTKQSAALIASDEECDRLRAALVISQDATVVQLLLEFCLPSEEEKLSVAKNFIGFLSELAKTLKDAIVWAAFLIRLLHGLVDLSVLFVSRACREI</sequence>
<dbReference type="AlphaFoldDB" id="A0A3P6SLU3"/>
<evidence type="ECO:0000313" key="3">
    <source>
        <dbReference type="EMBL" id="VDK54951.1"/>
    </source>
</evidence>
<dbReference type="OrthoDB" id="70899at2759"/>